<evidence type="ECO:0000259" key="3">
    <source>
        <dbReference type="Pfam" id="PF07593"/>
    </source>
</evidence>
<name>A0A521DI70_9BACT</name>
<evidence type="ECO:0000256" key="1">
    <source>
        <dbReference type="ARBA" id="ARBA00022729"/>
    </source>
</evidence>
<feature type="signal peptide" evidence="2">
    <location>
        <begin position="1"/>
        <end position="21"/>
    </location>
</feature>
<evidence type="ECO:0000256" key="2">
    <source>
        <dbReference type="SAM" id="SignalP"/>
    </source>
</evidence>
<feature type="domain" description="ASPIC/UnbV" evidence="3">
    <location>
        <begin position="530"/>
        <end position="596"/>
    </location>
</feature>
<feature type="chain" id="PRO_5022080684" evidence="2">
    <location>
        <begin position="22"/>
        <end position="1116"/>
    </location>
</feature>
<gene>
    <name evidence="4" type="ORF">SAMN06265218_11091</name>
</gene>
<protein>
    <submittedName>
        <fullName evidence="4">Repeat domain-containing protein</fullName>
    </submittedName>
</protein>
<dbReference type="OrthoDB" id="974255at2"/>
<sequence length="1116" mass="123313">MTQSKKTVLFPGLLTCIPLLAVLILTNCAASTDAPPLFELVPHEQTGINFINNVEEGVGSNILETEFFYNGGGVATGDINNDGLTDIYFTANTGENALYLNQGNFQFKNITAKAMVGDASGWSAGTAMVDINGDGFLDIYVCKAGETTLKNRHNKLFINNGDMTFTEAAESYGLDDPGYCTQPAFLDYDRDGDLDLYIVNYSVKPLTGFDLDDIRTQVDRYAGDRLYRNDNGTFRDVSREAGIEQNPIGFGLSATVSDLNRDGWPDIFVTNDFIERDYLYINQGDGTFEDEIFSRTDLTSYFSMGSDIADINNDASPDILVADMLPYEYARRRVFKKPDYSMYEQLTAHGYHRQNMRNTLQINSGNGTFTEVGRLAGISNTDWSWAPLLADFNNDGRKDIVVTNGFGRFYTDLDYLNNILWEKYPHEELPEDPKLLYKLVQQMKPVELHNFAFKNEGNLSFRDVSETWGVNQQGLSTGAAYADLDNDGALDYIVNNINEPPFILRNRTRTRKENNYLKIRLQGAGMNTYGIGAKITVTGKDSTIFFQENFPVRGFQSSVDPVLHFGLGSHQQVDIEVIWPDQSHQKITDVSANQLVRLHQNRAGKPSSVHKDSMSQQNQMFLFLDNAAMGMDFTHQESIQRDRIDTPLMPHTLTNLGPALASGDVNNDKLADLFVGGGQGQTAALYLQQPNGTFNEVPITAFEEHRQQEDTDALFMDITGNGSLDLYVVSGGNSDPANGPGYQDRLYINDGFGNFAYAPDALPRMHSSGGTVTPVELNGDGAPDLFVGGRVNSGRYPSAPRSYLLKNNNGQFRDITQQAAPQLASPGMVTDAVWGDFNSNGRPELVIAGEWMPIRIFEKNNDHTFHEITKAAGLQTSAGWWNVLKAADLNSDGHLDLIAGNRGLNAFWDASTKSPAIVYAGDFNHNGYYDPILTQVIEENRYPVPGRDLLLRQLPELEKKFPTYASYSTATIEDILTDEQMEDAIKLEAHTFASTVFQNKGDGTFRSIPLPRQAQTAPIFDMVVSDFDHDSIPDLLVAGSNFGTRPENGPTANEGMLLKGQGTFDFSPISSHATGFLGVGDVRNIEVLSSGIGPLIIVGRHGDTLIPYLYQGPQGQ</sequence>
<dbReference type="InterPro" id="IPR028994">
    <property type="entry name" value="Integrin_alpha_N"/>
</dbReference>
<dbReference type="InterPro" id="IPR027039">
    <property type="entry name" value="Crtac1"/>
</dbReference>
<evidence type="ECO:0000313" key="5">
    <source>
        <dbReference type="Proteomes" id="UP000317593"/>
    </source>
</evidence>
<proteinExistence type="predicted"/>
<evidence type="ECO:0000313" key="4">
    <source>
        <dbReference type="EMBL" id="SMO71285.1"/>
    </source>
</evidence>
<accession>A0A521DI70</accession>
<reference evidence="4 5" key="1">
    <citation type="submission" date="2017-05" db="EMBL/GenBank/DDBJ databases">
        <authorList>
            <person name="Varghese N."/>
            <person name="Submissions S."/>
        </authorList>
    </citation>
    <scope>NUCLEOTIDE SEQUENCE [LARGE SCALE GENOMIC DNA]</scope>
    <source>
        <strain evidence="4 5">DSM 21194</strain>
    </source>
</reference>
<keyword evidence="5" id="KW-1185">Reference proteome</keyword>
<dbReference type="SUPFAM" id="SSF69318">
    <property type="entry name" value="Integrin alpha N-terminal domain"/>
    <property type="match status" value="3"/>
</dbReference>
<dbReference type="PANTHER" id="PTHR16026:SF0">
    <property type="entry name" value="CARTILAGE ACIDIC PROTEIN 1"/>
    <property type="match status" value="1"/>
</dbReference>
<dbReference type="InterPro" id="IPR013517">
    <property type="entry name" value="FG-GAP"/>
</dbReference>
<dbReference type="Pfam" id="PF07593">
    <property type="entry name" value="UnbV_ASPIC"/>
    <property type="match status" value="1"/>
</dbReference>
<dbReference type="RefSeq" id="WP_142714863.1">
    <property type="nucleotide sequence ID" value="NZ_FXTH01000010.1"/>
</dbReference>
<organism evidence="4 5">
    <name type="scientific">Fodinibius sediminis</name>
    <dbReference type="NCBI Taxonomy" id="1214077"/>
    <lineage>
        <taxon>Bacteria</taxon>
        <taxon>Pseudomonadati</taxon>
        <taxon>Balneolota</taxon>
        <taxon>Balneolia</taxon>
        <taxon>Balneolales</taxon>
        <taxon>Balneolaceae</taxon>
        <taxon>Fodinibius</taxon>
    </lineage>
</organism>
<dbReference type="PANTHER" id="PTHR16026">
    <property type="entry name" value="CARTILAGE ACIDIC PROTEIN 1"/>
    <property type="match status" value="1"/>
</dbReference>
<dbReference type="AlphaFoldDB" id="A0A521DI70"/>
<dbReference type="Pfam" id="PF13517">
    <property type="entry name" value="FG-GAP_3"/>
    <property type="match status" value="6"/>
</dbReference>
<dbReference type="Proteomes" id="UP000317593">
    <property type="component" value="Unassembled WGS sequence"/>
</dbReference>
<dbReference type="Gene3D" id="2.130.10.130">
    <property type="entry name" value="Integrin alpha, N-terminal"/>
    <property type="match status" value="3"/>
</dbReference>
<dbReference type="InterPro" id="IPR011519">
    <property type="entry name" value="UnbV_ASPIC"/>
</dbReference>
<keyword evidence="1 2" id="KW-0732">Signal</keyword>
<dbReference type="EMBL" id="FXTH01000010">
    <property type="protein sequence ID" value="SMO71285.1"/>
    <property type="molecule type" value="Genomic_DNA"/>
</dbReference>